<accession>A0ABW8F092</accession>
<feature type="domain" description="UspA" evidence="2">
    <location>
        <begin position="205"/>
        <end position="273"/>
    </location>
</feature>
<dbReference type="InterPro" id="IPR006016">
    <property type="entry name" value="UspA"/>
</dbReference>
<organism evidence="3 4">
    <name type="scientific">Herbaspirillum chlorophenolicum</name>
    <dbReference type="NCBI Taxonomy" id="211589"/>
    <lineage>
        <taxon>Bacteria</taxon>
        <taxon>Pseudomonadati</taxon>
        <taxon>Pseudomonadota</taxon>
        <taxon>Betaproteobacteria</taxon>
        <taxon>Burkholderiales</taxon>
        <taxon>Oxalobacteraceae</taxon>
        <taxon>Herbaspirillum</taxon>
    </lineage>
</organism>
<evidence type="ECO:0000259" key="2">
    <source>
        <dbReference type="Pfam" id="PF00582"/>
    </source>
</evidence>
<gene>
    <name evidence="3" type="ORF">ACIPEN_12710</name>
</gene>
<name>A0ABW8F092_9BURK</name>
<dbReference type="PANTHER" id="PTHR46268:SF15">
    <property type="entry name" value="UNIVERSAL STRESS PROTEIN HP_0031"/>
    <property type="match status" value="1"/>
</dbReference>
<protein>
    <submittedName>
        <fullName evidence="3">Universal stress protein</fullName>
    </submittedName>
</protein>
<dbReference type="PRINTS" id="PR01438">
    <property type="entry name" value="UNVRSLSTRESS"/>
</dbReference>
<feature type="domain" description="UspA" evidence="2">
    <location>
        <begin position="3"/>
        <end position="141"/>
    </location>
</feature>
<comment type="caution">
    <text evidence="3">The sequence shown here is derived from an EMBL/GenBank/DDBJ whole genome shotgun (WGS) entry which is preliminary data.</text>
</comment>
<proteinExistence type="inferred from homology"/>
<dbReference type="Proteomes" id="UP001617427">
    <property type="component" value="Unassembled WGS sequence"/>
</dbReference>
<dbReference type="Gene3D" id="3.40.50.12370">
    <property type="match status" value="1"/>
</dbReference>
<dbReference type="InterPro" id="IPR006015">
    <property type="entry name" value="Universal_stress_UspA"/>
</dbReference>
<evidence type="ECO:0000313" key="4">
    <source>
        <dbReference type="Proteomes" id="UP001617427"/>
    </source>
</evidence>
<reference evidence="3 4" key="1">
    <citation type="submission" date="2024-10" db="EMBL/GenBank/DDBJ databases">
        <title>The Natural Products Discovery Center: Release of the First 8490 Sequenced Strains for Exploring Actinobacteria Biosynthetic Diversity.</title>
        <authorList>
            <person name="Kalkreuter E."/>
            <person name="Kautsar S.A."/>
            <person name="Yang D."/>
            <person name="Bader C.D."/>
            <person name="Teijaro C.N."/>
            <person name="Fluegel L."/>
            <person name="Davis C.M."/>
            <person name="Simpson J.R."/>
            <person name="Lauterbach L."/>
            <person name="Steele A.D."/>
            <person name="Gui C."/>
            <person name="Meng S."/>
            <person name="Li G."/>
            <person name="Viehrig K."/>
            <person name="Ye F."/>
            <person name="Su P."/>
            <person name="Kiefer A.F."/>
            <person name="Nichols A."/>
            <person name="Cepeda A.J."/>
            <person name="Yan W."/>
            <person name="Fan B."/>
            <person name="Jiang Y."/>
            <person name="Adhikari A."/>
            <person name="Zheng C.-J."/>
            <person name="Schuster L."/>
            <person name="Cowan T.M."/>
            <person name="Smanski M.J."/>
            <person name="Chevrette M.G."/>
            <person name="De Carvalho L.P.S."/>
            <person name="Shen B."/>
        </authorList>
    </citation>
    <scope>NUCLEOTIDE SEQUENCE [LARGE SCALE GENOMIC DNA]</scope>
    <source>
        <strain evidence="3 4">NPDC087045</strain>
    </source>
</reference>
<evidence type="ECO:0000313" key="3">
    <source>
        <dbReference type="EMBL" id="MFJ3046683.1"/>
    </source>
</evidence>
<dbReference type="PANTHER" id="PTHR46268">
    <property type="entry name" value="STRESS RESPONSE PROTEIN NHAX"/>
    <property type="match status" value="1"/>
</dbReference>
<sequence length="274" mass="29505">MTYKSILVHVDQSRHTAQRIRIAAEIARAHQAHLIGSAMTGISSFIQMEGAAFVATQLDGFRDRALAALEQFDSIARSVGVLSYEKRFIDDDAEGGLALQARYSDLVIVSQTDLDEPDTSLLVDLPEYVMLNAPRPVLVIPSAGEFKQVGRNALIAWDGSMEATRAVTASLPLLRQAGNVTVAIFDADKRQGAHGEQPGADIALYLARHGVKVDVVQEKSNMDIGNALLSLAADLGSDLLVMGGYGHTRFREVLLGGVTLTVLKTMTIPVLMAH</sequence>
<dbReference type="Pfam" id="PF00582">
    <property type="entry name" value="Usp"/>
    <property type="match status" value="2"/>
</dbReference>
<dbReference type="CDD" id="cd00293">
    <property type="entry name" value="USP-like"/>
    <property type="match status" value="1"/>
</dbReference>
<keyword evidence="4" id="KW-1185">Reference proteome</keyword>
<evidence type="ECO:0000256" key="1">
    <source>
        <dbReference type="ARBA" id="ARBA00008791"/>
    </source>
</evidence>
<dbReference type="SUPFAM" id="SSF52402">
    <property type="entry name" value="Adenine nucleotide alpha hydrolases-like"/>
    <property type="match status" value="2"/>
</dbReference>
<comment type="similarity">
    <text evidence="1">Belongs to the universal stress protein A family.</text>
</comment>
<dbReference type="RefSeq" id="WP_402700875.1">
    <property type="nucleotide sequence ID" value="NZ_JBIUZV010000006.1"/>
</dbReference>
<dbReference type="EMBL" id="JBIUZV010000006">
    <property type="protein sequence ID" value="MFJ3046683.1"/>
    <property type="molecule type" value="Genomic_DNA"/>
</dbReference>